<organism evidence="2 3">
    <name type="scientific">Xylaria hypoxylon</name>
    <dbReference type="NCBI Taxonomy" id="37992"/>
    <lineage>
        <taxon>Eukaryota</taxon>
        <taxon>Fungi</taxon>
        <taxon>Dikarya</taxon>
        <taxon>Ascomycota</taxon>
        <taxon>Pezizomycotina</taxon>
        <taxon>Sordariomycetes</taxon>
        <taxon>Xylariomycetidae</taxon>
        <taxon>Xylariales</taxon>
        <taxon>Xylariaceae</taxon>
        <taxon>Xylaria</taxon>
    </lineage>
</organism>
<accession>A0A4Z0Z3M2</accession>
<keyword evidence="3" id="KW-1185">Reference proteome</keyword>
<evidence type="ECO:0000256" key="1">
    <source>
        <dbReference type="SAM" id="Coils"/>
    </source>
</evidence>
<evidence type="ECO:0000313" key="3">
    <source>
        <dbReference type="Proteomes" id="UP000297716"/>
    </source>
</evidence>
<dbReference type="Gene3D" id="3.40.50.300">
    <property type="entry name" value="P-loop containing nucleotide triphosphate hydrolases"/>
    <property type="match status" value="1"/>
</dbReference>
<name>A0A4Z0Z3M2_9PEZI</name>
<proteinExistence type="predicted"/>
<feature type="coiled-coil region" evidence="1">
    <location>
        <begin position="320"/>
        <end position="354"/>
    </location>
</feature>
<keyword evidence="1" id="KW-0175">Coiled coil</keyword>
<evidence type="ECO:0000313" key="2">
    <source>
        <dbReference type="EMBL" id="TGJ83242.1"/>
    </source>
</evidence>
<reference evidence="2 3" key="1">
    <citation type="submission" date="2019-03" db="EMBL/GenBank/DDBJ databases">
        <title>Draft genome sequence of Xylaria hypoxylon DSM 108379, a ubiquitous saprotrophic-parasitic fungi on hardwood.</title>
        <authorList>
            <person name="Buettner E."/>
            <person name="Leonhardt S."/>
            <person name="Gebauer A.M."/>
            <person name="Liers C."/>
            <person name="Hofrichter M."/>
            <person name="Kellner H."/>
        </authorList>
    </citation>
    <scope>NUCLEOTIDE SEQUENCE [LARGE SCALE GENOMIC DNA]</scope>
    <source>
        <strain evidence="2 3">DSM 108379</strain>
    </source>
</reference>
<evidence type="ECO:0008006" key="4">
    <source>
        <dbReference type="Google" id="ProtNLM"/>
    </source>
</evidence>
<dbReference type="InterPro" id="IPR027417">
    <property type="entry name" value="P-loop_NTPase"/>
</dbReference>
<dbReference type="Proteomes" id="UP000297716">
    <property type="component" value="Unassembled WGS sequence"/>
</dbReference>
<dbReference type="SUPFAM" id="SSF52540">
    <property type="entry name" value="P-loop containing nucleoside triphosphate hydrolases"/>
    <property type="match status" value="1"/>
</dbReference>
<sequence>MRDNTEPITVLVIGPSQNGKSTFINRVIDIAESAVSRALEGNGNEKCTVNSQIFDLDVPLTEYYLEDRETGKPHDVPRMTDEAQILKDAWYRKQTRNRYEIKPVDGHCPSMKLRLIDTPGLDDSEGKDFENMADILEILNKLSKSPVVWETKIHAIVFIYNSENAFSHSFQGVVKDYYRCMPNLFGGLCVINTHFNTSALSKKRANFIQNNIIGAGDNARQRIIKERAREFAKILGEGFNPTHFFVDSKPNGKQAYEDLVSRNTITDILTFWAGSKAMPISQMRLIKNREMQSIDNRLQILLIRAIDKWKGDLHVARENASEHEAFKATLLQRKEELENNLARLQEDLDRLDNDTEYTIETWTSKDDASAWELLGRSIIRRRIKKKVVIRQPEYPNFKVSAEDSISGSWISKGLVEAGAAWAGEYEGKVGRIPHLVVRCYTTNREKYRARITEFRTQLRRDKARLAENQDTWNSKMNGQVAEPDHNSKLDNLVVWIEAGNNMVALLEQETPPVDKAFDGAARARYSKSPRDIRVRHLFDFVKGAKPDLLVPLREALAVDWED</sequence>
<dbReference type="AlphaFoldDB" id="A0A4Z0Z3M2"/>
<dbReference type="OrthoDB" id="8954335at2759"/>
<protein>
    <recommendedName>
        <fullName evidence="4">G domain-containing protein</fullName>
    </recommendedName>
</protein>
<gene>
    <name evidence="2" type="ORF">E0Z10_g5512</name>
</gene>
<comment type="caution">
    <text evidence="2">The sequence shown here is derived from an EMBL/GenBank/DDBJ whole genome shotgun (WGS) entry which is preliminary data.</text>
</comment>
<dbReference type="EMBL" id="SKBN01000100">
    <property type="protein sequence ID" value="TGJ83242.1"/>
    <property type="molecule type" value="Genomic_DNA"/>
</dbReference>